<evidence type="ECO:0000313" key="1">
    <source>
        <dbReference type="EMBL" id="KOS40964.1"/>
    </source>
</evidence>
<reference evidence="1 2" key="1">
    <citation type="submission" date="2015-08" db="EMBL/GenBank/DDBJ databases">
        <title>Genome sequencing of Penicillium nordicum.</title>
        <authorList>
            <person name="Nguyen H.D."/>
            <person name="Seifert K.A."/>
        </authorList>
    </citation>
    <scope>NUCLEOTIDE SEQUENCE [LARGE SCALE GENOMIC DNA]</scope>
    <source>
        <strain evidence="1 2">DAOMC 185683</strain>
    </source>
</reference>
<proteinExistence type="predicted"/>
<dbReference type="EMBL" id="LHQQ01000146">
    <property type="protein sequence ID" value="KOS40964.1"/>
    <property type="molecule type" value="Genomic_DNA"/>
</dbReference>
<gene>
    <name evidence="1" type="ORF">ACN38_g8164</name>
</gene>
<dbReference type="AlphaFoldDB" id="A0A0M8P467"/>
<organism evidence="1 2">
    <name type="scientific">Penicillium nordicum</name>
    <dbReference type="NCBI Taxonomy" id="229535"/>
    <lineage>
        <taxon>Eukaryota</taxon>
        <taxon>Fungi</taxon>
        <taxon>Dikarya</taxon>
        <taxon>Ascomycota</taxon>
        <taxon>Pezizomycotina</taxon>
        <taxon>Eurotiomycetes</taxon>
        <taxon>Eurotiomycetidae</taxon>
        <taxon>Eurotiales</taxon>
        <taxon>Aspergillaceae</taxon>
        <taxon>Penicillium</taxon>
    </lineage>
</organism>
<dbReference type="OrthoDB" id="4475042at2759"/>
<sequence length="288" mass="32987">MDAVNNGASDELPRTLPARSKIQATFLVARPPPKSTLYLTPKLLLQFQQLTNEGRSRPVMDIWQPSIRKSKLSRDFHIKLRSGDSYATHDQPYAIDRHNVQQQRAISGQLHEKHRNPHKKDVVAVMCHSTRDKAQAPTISLRNDQCTWRVSTRFTGHAKREMCYRFTINDNLGDEGLSQGMSMQWEKRLSDGGVSGLVEGECESEYFALCFIDHEARRKSRIATMIQNRLNIRVRKSSVIEHLQMCMDLARSPVSGGEYSESLEAWLYTHVLIMGTWVADREGWVNHP</sequence>
<evidence type="ECO:0000313" key="2">
    <source>
        <dbReference type="Proteomes" id="UP000037696"/>
    </source>
</evidence>
<accession>A0A0M8P467</accession>
<dbReference type="Proteomes" id="UP000037696">
    <property type="component" value="Unassembled WGS sequence"/>
</dbReference>
<keyword evidence="2" id="KW-1185">Reference proteome</keyword>
<comment type="caution">
    <text evidence="1">The sequence shown here is derived from an EMBL/GenBank/DDBJ whole genome shotgun (WGS) entry which is preliminary data.</text>
</comment>
<protein>
    <submittedName>
        <fullName evidence="1">Uncharacterized protein</fullName>
    </submittedName>
</protein>
<name>A0A0M8P467_9EURO</name>